<reference evidence="1" key="2">
    <citation type="submission" date="2016-06" db="EMBL/GenBank/DDBJ databases">
        <title>The genome of a short-lived fish provides insights into sex chromosome evolution and the genetic control of aging.</title>
        <authorList>
            <person name="Reichwald K."/>
            <person name="Felder M."/>
            <person name="Petzold A."/>
            <person name="Koch P."/>
            <person name="Groth M."/>
            <person name="Platzer M."/>
        </authorList>
    </citation>
    <scope>NUCLEOTIDE SEQUENCE</scope>
    <source>
        <tissue evidence="1">Brain</tissue>
    </source>
</reference>
<name>A0A1A8LM23_9TELE</name>
<gene>
    <name evidence="1" type="primary">Nfu_g_1_025488</name>
</gene>
<dbReference type="AlphaFoldDB" id="A0A1A8LM23"/>
<feature type="non-terminal residue" evidence="1">
    <location>
        <position position="1"/>
    </location>
</feature>
<dbReference type="EMBL" id="HAEF01008065">
    <property type="protein sequence ID" value="SBR45890.1"/>
    <property type="molecule type" value="Transcribed_RNA"/>
</dbReference>
<organism evidence="1">
    <name type="scientific">Nothobranchius pienaari</name>
    <dbReference type="NCBI Taxonomy" id="704102"/>
    <lineage>
        <taxon>Eukaryota</taxon>
        <taxon>Metazoa</taxon>
        <taxon>Chordata</taxon>
        <taxon>Craniata</taxon>
        <taxon>Vertebrata</taxon>
        <taxon>Euteleostomi</taxon>
        <taxon>Actinopterygii</taxon>
        <taxon>Neopterygii</taxon>
        <taxon>Teleostei</taxon>
        <taxon>Neoteleostei</taxon>
        <taxon>Acanthomorphata</taxon>
        <taxon>Ovalentaria</taxon>
        <taxon>Atherinomorphae</taxon>
        <taxon>Cyprinodontiformes</taxon>
        <taxon>Nothobranchiidae</taxon>
        <taxon>Nothobranchius</taxon>
    </lineage>
</organism>
<sequence length="59" mass="6602">NVTSLVGKEPELVGEVERFRLDIVGLTSTHGYGTSFLERGWTFYQSGIPPTERCEKGWA</sequence>
<accession>A0A1A8LM23</accession>
<feature type="non-terminal residue" evidence="1">
    <location>
        <position position="59"/>
    </location>
</feature>
<protein>
    <submittedName>
        <fullName evidence="1">Uncharacterized protein</fullName>
    </submittedName>
</protein>
<evidence type="ECO:0000313" key="1">
    <source>
        <dbReference type="EMBL" id="SBR45890.1"/>
    </source>
</evidence>
<proteinExistence type="predicted"/>
<reference evidence="1" key="1">
    <citation type="submission" date="2016-05" db="EMBL/GenBank/DDBJ databases">
        <authorList>
            <person name="Lavstsen T."/>
            <person name="Jespersen J.S."/>
        </authorList>
    </citation>
    <scope>NUCLEOTIDE SEQUENCE</scope>
    <source>
        <tissue evidence="1">Brain</tissue>
    </source>
</reference>